<sequence length="612" mass="68442">MIASIIALYISSFNAAVNFFTRLVLILLTACVYHGFVLAEVFLNHYSVFSPYLAKPAGGVLCVVTDVLSYFVRICAVQTIMMNAFMRRFLRFMVSLLAIIVVPLTFLLNLRRNKKCPPPMNPLLFKSATQLAEMIRTRQVTSEQVVEAYIERCKEANPYLNAIVEPRYDAALREARGIDKMITSTDRTPQDLEKEYPLLGVPMTVKESIAVEGMSNDCGTVYPYRNPAKRDAAVIRLARAAGAIPIAVTNTPQLCMNWETYNNVIGITTNPYDQKRTTGGSSGGESALISAAGSVIGVGSDIAGSLRLPPMFTGIFGHKPTPRLLSVEGHIPDCLDPDFEEYFTLGPIARYAEDLTLLLKVLRQPGGPEVPFDKPVDISKLKFYYMDGDGSNVTDPIGPDVRQAMEKAKDHIKKTYNIEVKPLKIKHIEHMWETSIRILLNIKHVRNIYTDPEKRDQWVSVWPEVLKTLIGMSNHNFICVCYGPLTKFFDALPKSYYKKLLSIFDEIKAEFEKVLSDDVVLLHPTFPTPAHLHYRIYYKFLNCGYLTMFNALGLPVTQCPIGLSRKGLPVGIQIAANKCNDHLTIAVAKEFEKAFGGWVPPNKELANSIKTA</sequence>
<reference evidence="3" key="1">
    <citation type="submission" date="2016-07" db="EMBL/GenBank/DDBJ databases">
        <authorList>
            <person name="Bretaudeau A."/>
        </authorList>
    </citation>
    <scope>NUCLEOTIDE SEQUENCE</scope>
    <source>
        <strain evidence="3">Rice</strain>
        <tissue evidence="3">Whole body</tissue>
    </source>
</reference>
<name>A0A2H1V6Y6_SPOFR</name>
<dbReference type="GO" id="GO:0012505">
    <property type="term" value="C:endomembrane system"/>
    <property type="evidence" value="ECO:0007669"/>
    <property type="project" value="TreeGrafter"/>
</dbReference>
<keyword evidence="1" id="KW-0812">Transmembrane</keyword>
<protein>
    <submittedName>
        <fullName evidence="3">SFRICE_008420</fullName>
    </submittedName>
</protein>
<dbReference type="InterPro" id="IPR036928">
    <property type="entry name" value="AS_sf"/>
</dbReference>
<dbReference type="InterPro" id="IPR023631">
    <property type="entry name" value="Amidase_dom"/>
</dbReference>
<feature type="transmembrane region" description="Helical" evidence="1">
    <location>
        <begin position="12"/>
        <end position="36"/>
    </location>
</feature>
<dbReference type="PANTHER" id="PTHR43372">
    <property type="entry name" value="FATTY-ACID AMIDE HYDROLASE"/>
    <property type="match status" value="1"/>
</dbReference>
<dbReference type="PANTHER" id="PTHR43372:SF2">
    <property type="entry name" value="IP13792P"/>
    <property type="match status" value="1"/>
</dbReference>
<dbReference type="SUPFAM" id="SSF75304">
    <property type="entry name" value="Amidase signature (AS) enzymes"/>
    <property type="match status" value="1"/>
</dbReference>
<feature type="transmembrane region" description="Helical" evidence="1">
    <location>
        <begin position="56"/>
        <end position="77"/>
    </location>
</feature>
<evidence type="ECO:0000256" key="1">
    <source>
        <dbReference type="SAM" id="Phobius"/>
    </source>
</evidence>
<organism evidence="3">
    <name type="scientific">Spodoptera frugiperda</name>
    <name type="common">Fall armyworm</name>
    <dbReference type="NCBI Taxonomy" id="7108"/>
    <lineage>
        <taxon>Eukaryota</taxon>
        <taxon>Metazoa</taxon>
        <taxon>Ecdysozoa</taxon>
        <taxon>Arthropoda</taxon>
        <taxon>Hexapoda</taxon>
        <taxon>Insecta</taxon>
        <taxon>Pterygota</taxon>
        <taxon>Neoptera</taxon>
        <taxon>Endopterygota</taxon>
        <taxon>Lepidoptera</taxon>
        <taxon>Glossata</taxon>
        <taxon>Ditrysia</taxon>
        <taxon>Noctuoidea</taxon>
        <taxon>Noctuidae</taxon>
        <taxon>Amphipyrinae</taxon>
        <taxon>Spodoptera</taxon>
    </lineage>
</organism>
<dbReference type="InterPro" id="IPR052739">
    <property type="entry name" value="FAAH2"/>
</dbReference>
<evidence type="ECO:0000259" key="2">
    <source>
        <dbReference type="Pfam" id="PF01425"/>
    </source>
</evidence>
<gene>
    <name evidence="3" type="ORF">SFRICE_008420</name>
</gene>
<keyword evidence="1" id="KW-1133">Transmembrane helix</keyword>
<keyword evidence="1" id="KW-0472">Membrane</keyword>
<dbReference type="Pfam" id="PF01425">
    <property type="entry name" value="Amidase"/>
    <property type="match status" value="1"/>
</dbReference>
<dbReference type="Gene3D" id="3.90.1300.10">
    <property type="entry name" value="Amidase signature (AS) domain"/>
    <property type="match status" value="1"/>
</dbReference>
<accession>A0A2H1V6Y6</accession>
<dbReference type="EMBL" id="ODYU01001002">
    <property type="protein sequence ID" value="SOQ36610.1"/>
    <property type="molecule type" value="Genomic_DNA"/>
</dbReference>
<feature type="transmembrane region" description="Helical" evidence="1">
    <location>
        <begin position="89"/>
        <end position="110"/>
    </location>
</feature>
<evidence type="ECO:0000313" key="3">
    <source>
        <dbReference type="EMBL" id="SOQ36610.1"/>
    </source>
</evidence>
<dbReference type="AlphaFoldDB" id="A0A2H1V6Y6"/>
<feature type="domain" description="Amidase" evidence="2">
    <location>
        <begin position="145"/>
        <end position="584"/>
    </location>
</feature>
<proteinExistence type="predicted"/>